<evidence type="ECO:0000313" key="1">
    <source>
        <dbReference type="EMBL" id="TFK49207.1"/>
    </source>
</evidence>
<dbReference type="AlphaFoldDB" id="A0A5C3MW24"/>
<reference evidence="1 2" key="1">
    <citation type="journal article" date="2019" name="Nat. Ecol. Evol.">
        <title>Megaphylogeny resolves global patterns of mushroom evolution.</title>
        <authorList>
            <person name="Varga T."/>
            <person name="Krizsan K."/>
            <person name="Foldi C."/>
            <person name="Dima B."/>
            <person name="Sanchez-Garcia M."/>
            <person name="Sanchez-Ramirez S."/>
            <person name="Szollosi G.J."/>
            <person name="Szarkandi J.G."/>
            <person name="Papp V."/>
            <person name="Albert L."/>
            <person name="Andreopoulos W."/>
            <person name="Angelini C."/>
            <person name="Antonin V."/>
            <person name="Barry K.W."/>
            <person name="Bougher N.L."/>
            <person name="Buchanan P."/>
            <person name="Buyck B."/>
            <person name="Bense V."/>
            <person name="Catcheside P."/>
            <person name="Chovatia M."/>
            <person name="Cooper J."/>
            <person name="Damon W."/>
            <person name="Desjardin D."/>
            <person name="Finy P."/>
            <person name="Geml J."/>
            <person name="Haridas S."/>
            <person name="Hughes K."/>
            <person name="Justo A."/>
            <person name="Karasinski D."/>
            <person name="Kautmanova I."/>
            <person name="Kiss B."/>
            <person name="Kocsube S."/>
            <person name="Kotiranta H."/>
            <person name="LaButti K.M."/>
            <person name="Lechner B.E."/>
            <person name="Liimatainen K."/>
            <person name="Lipzen A."/>
            <person name="Lukacs Z."/>
            <person name="Mihaltcheva S."/>
            <person name="Morgado L.N."/>
            <person name="Niskanen T."/>
            <person name="Noordeloos M.E."/>
            <person name="Ohm R.A."/>
            <person name="Ortiz-Santana B."/>
            <person name="Ovrebo C."/>
            <person name="Racz N."/>
            <person name="Riley R."/>
            <person name="Savchenko A."/>
            <person name="Shiryaev A."/>
            <person name="Soop K."/>
            <person name="Spirin V."/>
            <person name="Szebenyi C."/>
            <person name="Tomsovsky M."/>
            <person name="Tulloss R.E."/>
            <person name="Uehling J."/>
            <person name="Grigoriev I.V."/>
            <person name="Vagvolgyi C."/>
            <person name="Papp T."/>
            <person name="Martin F.M."/>
            <person name="Miettinen O."/>
            <person name="Hibbett D.S."/>
            <person name="Nagy L.G."/>
        </authorList>
    </citation>
    <scope>NUCLEOTIDE SEQUENCE [LARGE SCALE GENOMIC DNA]</scope>
    <source>
        <strain evidence="1 2">OMC1185</strain>
    </source>
</reference>
<protein>
    <submittedName>
        <fullName evidence="1">Uncharacterized protein</fullName>
    </submittedName>
</protein>
<dbReference type="EMBL" id="ML213516">
    <property type="protein sequence ID" value="TFK49207.1"/>
    <property type="molecule type" value="Genomic_DNA"/>
</dbReference>
<accession>A0A5C3MW24</accession>
<dbReference type="Proteomes" id="UP000305948">
    <property type="component" value="Unassembled WGS sequence"/>
</dbReference>
<keyword evidence="2" id="KW-1185">Reference proteome</keyword>
<proteinExistence type="predicted"/>
<evidence type="ECO:0000313" key="2">
    <source>
        <dbReference type="Proteomes" id="UP000305948"/>
    </source>
</evidence>
<gene>
    <name evidence="1" type="ORF">OE88DRAFT_1662634</name>
</gene>
<sequence length="70" mass="7271">MDTVSSTISMIEVYKLSLSKVSGRPSASALAFSSHQGSSRVCKMTGSSPFLPAHGQLIVNLSSAERLGAT</sequence>
<organism evidence="1 2">
    <name type="scientific">Heliocybe sulcata</name>
    <dbReference type="NCBI Taxonomy" id="5364"/>
    <lineage>
        <taxon>Eukaryota</taxon>
        <taxon>Fungi</taxon>
        <taxon>Dikarya</taxon>
        <taxon>Basidiomycota</taxon>
        <taxon>Agaricomycotina</taxon>
        <taxon>Agaricomycetes</taxon>
        <taxon>Gloeophyllales</taxon>
        <taxon>Gloeophyllaceae</taxon>
        <taxon>Heliocybe</taxon>
    </lineage>
</organism>
<name>A0A5C3MW24_9AGAM</name>